<dbReference type="Proteomes" id="UP000799755">
    <property type="component" value="Unassembled WGS sequence"/>
</dbReference>
<protein>
    <submittedName>
        <fullName evidence="1">Uncharacterized protein</fullName>
    </submittedName>
</protein>
<reference evidence="1" key="1">
    <citation type="journal article" date="2020" name="Stud. Mycol.">
        <title>101 Dothideomycetes genomes: a test case for predicting lifestyles and emergence of pathogens.</title>
        <authorList>
            <person name="Haridas S."/>
            <person name="Albert R."/>
            <person name="Binder M."/>
            <person name="Bloem J."/>
            <person name="Labutti K."/>
            <person name="Salamov A."/>
            <person name="Andreopoulos B."/>
            <person name="Baker S."/>
            <person name="Barry K."/>
            <person name="Bills G."/>
            <person name="Bluhm B."/>
            <person name="Cannon C."/>
            <person name="Castanera R."/>
            <person name="Culley D."/>
            <person name="Daum C."/>
            <person name="Ezra D."/>
            <person name="Gonzalez J."/>
            <person name="Henrissat B."/>
            <person name="Kuo A."/>
            <person name="Liang C."/>
            <person name="Lipzen A."/>
            <person name="Lutzoni F."/>
            <person name="Magnuson J."/>
            <person name="Mondo S."/>
            <person name="Nolan M."/>
            <person name="Ohm R."/>
            <person name="Pangilinan J."/>
            <person name="Park H.-J."/>
            <person name="Ramirez L."/>
            <person name="Alfaro M."/>
            <person name="Sun H."/>
            <person name="Tritt A."/>
            <person name="Yoshinaga Y."/>
            <person name="Zwiers L.-H."/>
            <person name="Turgeon B."/>
            <person name="Goodwin S."/>
            <person name="Spatafora J."/>
            <person name="Crous P."/>
            <person name="Grigoriev I."/>
        </authorList>
    </citation>
    <scope>NUCLEOTIDE SEQUENCE</scope>
    <source>
        <strain evidence="1">ATCC 200398</strain>
    </source>
</reference>
<name>A0ACB6QSM4_9PLEO</name>
<sequence>MYRHILSHQRGGTSLCFAFSPQYKSFIAHLLKPSSASDTNFVAHPRRPTCHQHTHFEQNLLPKIININKVEKVQNVRKRKCFSFRVAHFVKRFLRTLSALRFRDQTTISLPFSCSSRAPSQSPLREHLIIISMILSATTNDSARVVIKTRLCKNSGHGDQTWGRNSLSTFGTQIFAQNFICTASSPLMPFSKNSDLQIRKLFRVVLNNKGDIVKSSAGVILSKTSTAISPQMLLSIQAISSLELISFIFISAPSFSSNRSVASTRLLIYQVGTERGLIKVWVVSKHFFEEHSGSLPPGHLINQVVGKVLN</sequence>
<dbReference type="EMBL" id="MU003510">
    <property type="protein sequence ID" value="KAF2469901.1"/>
    <property type="molecule type" value="Genomic_DNA"/>
</dbReference>
<comment type="caution">
    <text evidence="1">The sequence shown here is derived from an EMBL/GenBank/DDBJ whole genome shotgun (WGS) entry which is preliminary data.</text>
</comment>
<evidence type="ECO:0000313" key="2">
    <source>
        <dbReference type="Proteomes" id="UP000799755"/>
    </source>
</evidence>
<accession>A0ACB6QSM4</accession>
<evidence type="ECO:0000313" key="1">
    <source>
        <dbReference type="EMBL" id="KAF2469901.1"/>
    </source>
</evidence>
<proteinExistence type="predicted"/>
<organism evidence="1 2">
    <name type="scientific">Lindgomyces ingoldianus</name>
    <dbReference type="NCBI Taxonomy" id="673940"/>
    <lineage>
        <taxon>Eukaryota</taxon>
        <taxon>Fungi</taxon>
        <taxon>Dikarya</taxon>
        <taxon>Ascomycota</taxon>
        <taxon>Pezizomycotina</taxon>
        <taxon>Dothideomycetes</taxon>
        <taxon>Pleosporomycetidae</taxon>
        <taxon>Pleosporales</taxon>
        <taxon>Lindgomycetaceae</taxon>
        <taxon>Lindgomyces</taxon>
    </lineage>
</organism>
<gene>
    <name evidence="1" type="ORF">BDR25DRAFT_356176</name>
</gene>
<keyword evidence="2" id="KW-1185">Reference proteome</keyword>